<evidence type="ECO:0000256" key="2">
    <source>
        <dbReference type="RuleBase" id="RU364116"/>
    </source>
</evidence>
<dbReference type="SUPFAM" id="SSF102114">
    <property type="entry name" value="Radical SAM enzymes"/>
    <property type="match status" value="1"/>
</dbReference>
<comment type="similarity">
    <text evidence="1">Belongs to the anaerobic coproporphyrinogen-III oxidase family. HemW subfamily.</text>
</comment>
<dbReference type="Gene3D" id="3.80.30.20">
    <property type="entry name" value="tm_1862 like domain"/>
    <property type="match status" value="1"/>
</dbReference>
<dbReference type="GO" id="GO:0005737">
    <property type="term" value="C:cytoplasm"/>
    <property type="evidence" value="ECO:0007669"/>
    <property type="project" value="UniProtKB-SubCell"/>
</dbReference>
<dbReference type="GO" id="GO:0051539">
    <property type="term" value="F:4 iron, 4 sulfur cluster binding"/>
    <property type="evidence" value="ECO:0007669"/>
    <property type="project" value="UniProtKB-UniRule"/>
</dbReference>
<dbReference type="InterPro" id="IPR023404">
    <property type="entry name" value="rSAM_horseshoe"/>
</dbReference>
<dbReference type="Pfam" id="PF06969">
    <property type="entry name" value="HemN_C"/>
    <property type="match status" value="1"/>
</dbReference>
<keyword evidence="2" id="KW-0411">Iron-sulfur</keyword>
<dbReference type="InterPro" id="IPR058240">
    <property type="entry name" value="rSAM_sf"/>
</dbReference>
<dbReference type="SFLD" id="SFLDG01065">
    <property type="entry name" value="anaerobic_coproporphyrinogen-I"/>
    <property type="match status" value="1"/>
</dbReference>
<name>A0A9X3C880_9FLAO</name>
<dbReference type="PANTHER" id="PTHR13932">
    <property type="entry name" value="COPROPORPHYRINIGEN III OXIDASE"/>
    <property type="match status" value="1"/>
</dbReference>
<dbReference type="SFLD" id="SFLDF00288">
    <property type="entry name" value="HemN-like__clustered_with_nucl"/>
    <property type="match status" value="1"/>
</dbReference>
<dbReference type="AlphaFoldDB" id="A0A9X3C880"/>
<keyword evidence="2" id="KW-0004">4Fe-4S</keyword>
<dbReference type="CDD" id="cd01335">
    <property type="entry name" value="Radical_SAM"/>
    <property type="match status" value="1"/>
</dbReference>
<evidence type="ECO:0000313" key="4">
    <source>
        <dbReference type="EMBL" id="MCV9930493.1"/>
    </source>
</evidence>
<dbReference type="GO" id="GO:0006779">
    <property type="term" value="P:porphyrin-containing compound biosynthetic process"/>
    <property type="evidence" value="ECO:0007669"/>
    <property type="project" value="InterPro"/>
</dbReference>
<dbReference type="RefSeq" id="WP_264208562.1">
    <property type="nucleotide sequence ID" value="NZ_JAOZEW010000037.1"/>
</dbReference>
<dbReference type="Pfam" id="PF04055">
    <property type="entry name" value="Radical_SAM"/>
    <property type="match status" value="1"/>
</dbReference>
<dbReference type="InterPro" id="IPR007197">
    <property type="entry name" value="rSAM"/>
</dbReference>
<comment type="subcellular location">
    <subcellularLocation>
        <location evidence="2">Cytoplasm</location>
    </subcellularLocation>
</comment>
<dbReference type="InterPro" id="IPR010723">
    <property type="entry name" value="HemN_C"/>
</dbReference>
<dbReference type="SFLD" id="SFLDS00029">
    <property type="entry name" value="Radical_SAM"/>
    <property type="match status" value="1"/>
</dbReference>
<dbReference type="SFLD" id="SFLDF00562">
    <property type="entry name" value="HemN-like__clustered_with_heat"/>
    <property type="match status" value="1"/>
</dbReference>
<keyword evidence="2" id="KW-0963">Cytoplasm</keyword>
<keyword evidence="2" id="KW-0143">Chaperone</keyword>
<keyword evidence="2" id="KW-0479">Metal-binding</keyword>
<evidence type="ECO:0000256" key="1">
    <source>
        <dbReference type="ARBA" id="ARBA00006100"/>
    </source>
</evidence>
<organism evidence="4 5">
    <name type="scientific">Flavobacterium shii</name>
    <dbReference type="NCBI Taxonomy" id="2987687"/>
    <lineage>
        <taxon>Bacteria</taxon>
        <taxon>Pseudomonadati</taxon>
        <taxon>Bacteroidota</taxon>
        <taxon>Flavobacteriia</taxon>
        <taxon>Flavobacteriales</taxon>
        <taxon>Flavobacteriaceae</taxon>
        <taxon>Flavobacterium</taxon>
    </lineage>
</organism>
<dbReference type="PROSITE" id="PS51918">
    <property type="entry name" value="RADICAL_SAM"/>
    <property type="match status" value="1"/>
</dbReference>
<reference evidence="4" key="1">
    <citation type="submission" date="2022-10" db="EMBL/GenBank/DDBJ databases">
        <title>Two novel species of Flavobacterium.</title>
        <authorList>
            <person name="Liu Q."/>
            <person name="Xin Y.-H."/>
        </authorList>
    </citation>
    <scope>NUCLEOTIDE SEQUENCE</scope>
    <source>
        <strain evidence="4">LS1R49</strain>
    </source>
</reference>
<gene>
    <name evidence="4" type="primary">hemW</name>
    <name evidence="4" type="ORF">OIU83_22725</name>
</gene>
<dbReference type="GO" id="GO:0046872">
    <property type="term" value="F:metal ion binding"/>
    <property type="evidence" value="ECO:0007669"/>
    <property type="project" value="UniProtKB-UniRule"/>
</dbReference>
<keyword evidence="2" id="KW-0408">Iron</keyword>
<keyword evidence="5" id="KW-1185">Reference proteome</keyword>
<keyword evidence="2" id="KW-0349">Heme</keyword>
<feature type="domain" description="Radical SAM core" evidence="3">
    <location>
        <begin position="1"/>
        <end position="237"/>
    </location>
</feature>
<dbReference type="InterPro" id="IPR034505">
    <property type="entry name" value="Coproporphyrinogen-III_oxidase"/>
</dbReference>
<comment type="function">
    <text evidence="2">Probably acts as a heme chaperone, transferring heme to an unknown acceptor. Binds one molecule of heme per monomer, possibly covalently. Binds 1 [4Fe-4S] cluster. The cluster is coordinated with 3 cysteines and an exchangeable S-adenosyl-L-methionine.</text>
</comment>
<proteinExistence type="inferred from homology"/>
<dbReference type="NCBIfam" id="TIGR00539">
    <property type="entry name" value="hemN_rel"/>
    <property type="match status" value="1"/>
</dbReference>
<dbReference type="PANTHER" id="PTHR13932:SF5">
    <property type="entry name" value="RADICAL S-ADENOSYL METHIONINE DOMAIN-CONTAINING PROTEIN 1, MITOCHONDRIAL"/>
    <property type="match status" value="1"/>
</dbReference>
<evidence type="ECO:0000313" key="5">
    <source>
        <dbReference type="Proteomes" id="UP001151079"/>
    </source>
</evidence>
<keyword evidence="2" id="KW-0949">S-adenosyl-L-methionine</keyword>
<accession>A0A9X3C880</accession>
<dbReference type="InterPro" id="IPR004559">
    <property type="entry name" value="HemW-like"/>
</dbReference>
<dbReference type="EMBL" id="JAOZEW010000037">
    <property type="protein sequence ID" value="MCV9930493.1"/>
    <property type="molecule type" value="Genomic_DNA"/>
</dbReference>
<dbReference type="SMART" id="SM00729">
    <property type="entry name" value="Elp3"/>
    <property type="match status" value="1"/>
</dbReference>
<sequence length="384" mass="43660">MSGIYIHIPFCKQACNYCDFHFSTSMKKKEDMVLAIAKEIAMRKNELEFPDSARNENQIETIYFGGGTPSVLTNDEINFLISEVYKNYNVVENPEITLEANPDDLSAERIFELSKSPINRLSIGIQSFFEDDLKMMNRAHNSVEAKKCLEEATKYFDNISLDLIYGVPGMSNEKWKHNIETALSFGIPHISSYALTVEPKTALSKLIQTGKVAKPNDEVASAHFMILVETLEANGFIHYELSNFGKENYFSKNNSAYWLGKKYIGVGPSAHSYDGVSRSWNISNNSLYLKSIQDNQLPNEIEVLSVSDRYNEYIMTGLRTIWGVSLDRIENEFGTDYLVYLKKQAEKFLSDELVYIENNILRPTAKGKFLTDGIASDLFYLNSD</sequence>
<dbReference type="GO" id="GO:0004109">
    <property type="term" value="F:coproporphyrinogen oxidase activity"/>
    <property type="evidence" value="ECO:0007669"/>
    <property type="project" value="InterPro"/>
</dbReference>
<dbReference type="Proteomes" id="UP001151079">
    <property type="component" value="Unassembled WGS sequence"/>
</dbReference>
<evidence type="ECO:0000259" key="3">
    <source>
        <dbReference type="PROSITE" id="PS51918"/>
    </source>
</evidence>
<comment type="caution">
    <text evidence="4">The sequence shown here is derived from an EMBL/GenBank/DDBJ whole genome shotgun (WGS) entry which is preliminary data.</text>
</comment>
<dbReference type="InterPro" id="IPR006638">
    <property type="entry name" value="Elp3/MiaA/NifB-like_rSAM"/>
</dbReference>
<protein>
    <recommendedName>
        <fullName evidence="2">Heme chaperone HemW</fullName>
    </recommendedName>
</protein>